<comment type="caution">
    <text evidence="1">The sequence shown here is derived from an EMBL/GenBank/DDBJ whole genome shotgun (WGS) entry which is preliminary data.</text>
</comment>
<sequence>MIPPRRGQIKEMIFHEFGEKIRNMTLVGGGNVRQNQVSSSSQELDRGKDKAFLDDDDDDDDDAFVMAKNFKIHDLMYE</sequence>
<organism evidence="1 2">
    <name type="scientific">Smallanthus sonchifolius</name>
    <dbReference type="NCBI Taxonomy" id="185202"/>
    <lineage>
        <taxon>Eukaryota</taxon>
        <taxon>Viridiplantae</taxon>
        <taxon>Streptophyta</taxon>
        <taxon>Embryophyta</taxon>
        <taxon>Tracheophyta</taxon>
        <taxon>Spermatophyta</taxon>
        <taxon>Magnoliopsida</taxon>
        <taxon>eudicotyledons</taxon>
        <taxon>Gunneridae</taxon>
        <taxon>Pentapetalae</taxon>
        <taxon>asterids</taxon>
        <taxon>campanulids</taxon>
        <taxon>Asterales</taxon>
        <taxon>Asteraceae</taxon>
        <taxon>Asteroideae</taxon>
        <taxon>Heliantheae alliance</taxon>
        <taxon>Millerieae</taxon>
        <taxon>Smallanthus</taxon>
    </lineage>
</organism>
<evidence type="ECO:0000313" key="1">
    <source>
        <dbReference type="EMBL" id="KAI3731044.1"/>
    </source>
</evidence>
<accession>A0ACB9C9T4</accession>
<protein>
    <submittedName>
        <fullName evidence="1">Uncharacterized protein</fullName>
    </submittedName>
</protein>
<reference evidence="2" key="1">
    <citation type="journal article" date="2022" name="Mol. Ecol. Resour.">
        <title>The genomes of chicory, endive, great burdock and yacon provide insights into Asteraceae palaeo-polyploidization history and plant inulin production.</title>
        <authorList>
            <person name="Fan W."/>
            <person name="Wang S."/>
            <person name="Wang H."/>
            <person name="Wang A."/>
            <person name="Jiang F."/>
            <person name="Liu H."/>
            <person name="Zhao H."/>
            <person name="Xu D."/>
            <person name="Zhang Y."/>
        </authorList>
    </citation>
    <scope>NUCLEOTIDE SEQUENCE [LARGE SCALE GENOMIC DNA]</scope>
    <source>
        <strain evidence="2">cv. Yunnan</strain>
    </source>
</reference>
<proteinExistence type="predicted"/>
<dbReference type="EMBL" id="CM042038">
    <property type="protein sequence ID" value="KAI3731044.1"/>
    <property type="molecule type" value="Genomic_DNA"/>
</dbReference>
<keyword evidence="2" id="KW-1185">Reference proteome</keyword>
<dbReference type="Proteomes" id="UP001056120">
    <property type="component" value="Linkage Group LG21"/>
</dbReference>
<gene>
    <name evidence="1" type="ORF">L1987_62227</name>
</gene>
<name>A0ACB9C9T4_9ASTR</name>
<evidence type="ECO:0000313" key="2">
    <source>
        <dbReference type="Proteomes" id="UP001056120"/>
    </source>
</evidence>
<reference evidence="1 2" key="2">
    <citation type="journal article" date="2022" name="Mol. Ecol. Resour.">
        <title>The genomes of chicory, endive, great burdock and yacon provide insights into Asteraceae paleo-polyploidization history and plant inulin production.</title>
        <authorList>
            <person name="Fan W."/>
            <person name="Wang S."/>
            <person name="Wang H."/>
            <person name="Wang A."/>
            <person name="Jiang F."/>
            <person name="Liu H."/>
            <person name="Zhao H."/>
            <person name="Xu D."/>
            <person name="Zhang Y."/>
        </authorList>
    </citation>
    <scope>NUCLEOTIDE SEQUENCE [LARGE SCALE GENOMIC DNA]</scope>
    <source>
        <strain evidence="2">cv. Yunnan</strain>
        <tissue evidence="1">Leaves</tissue>
    </source>
</reference>